<dbReference type="Proteomes" id="UP000561066">
    <property type="component" value="Unassembled WGS sequence"/>
</dbReference>
<reference evidence="1 2" key="1">
    <citation type="submission" date="2020-04" db="EMBL/GenBank/DDBJ databases">
        <title>Description of novel Gluconacetobacter.</title>
        <authorList>
            <person name="Sombolestani A."/>
        </authorList>
    </citation>
    <scope>NUCLEOTIDE SEQUENCE [LARGE SCALE GENOMIC DNA]</scope>
    <source>
        <strain evidence="1 2">LMG 21312</strain>
    </source>
</reference>
<sequence length="134" mass="14976">MAAIGRGLLDRTLPKEAWTHAAHFAATFWLLRTRPDMDLPREMPGLIRAYNLALGGTNTDSSGYHETITQASIRAARAMLAEHPSRPLPAICAALMASPFGRSDWLLTYWTRPVLFSVAARREWCAPDIRDLPF</sequence>
<name>A0A7W4P4D2_9PROT</name>
<protein>
    <submittedName>
        <fullName evidence="1">Uncharacterized protein</fullName>
    </submittedName>
</protein>
<organism evidence="1 2">
    <name type="scientific">Gluconacetobacter johannae</name>
    <dbReference type="NCBI Taxonomy" id="112140"/>
    <lineage>
        <taxon>Bacteria</taxon>
        <taxon>Pseudomonadati</taxon>
        <taxon>Pseudomonadota</taxon>
        <taxon>Alphaproteobacteria</taxon>
        <taxon>Acetobacterales</taxon>
        <taxon>Acetobacteraceae</taxon>
        <taxon>Gluconacetobacter</taxon>
    </lineage>
</organism>
<dbReference type="EMBL" id="JABEQH010000003">
    <property type="protein sequence ID" value="MBB2174913.1"/>
    <property type="molecule type" value="Genomic_DNA"/>
</dbReference>
<gene>
    <name evidence="1" type="ORF">HLH21_03095</name>
</gene>
<evidence type="ECO:0000313" key="2">
    <source>
        <dbReference type="Proteomes" id="UP000561066"/>
    </source>
</evidence>
<proteinExistence type="predicted"/>
<accession>A0A7W4P4D2</accession>
<keyword evidence="2" id="KW-1185">Reference proteome</keyword>
<dbReference type="AlphaFoldDB" id="A0A7W4P4D2"/>
<evidence type="ECO:0000313" key="1">
    <source>
        <dbReference type="EMBL" id="MBB2174913.1"/>
    </source>
</evidence>
<comment type="caution">
    <text evidence="1">The sequence shown here is derived from an EMBL/GenBank/DDBJ whole genome shotgun (WGS) entry which is preliminary data.</text>
</comment>